<organism evidence="2 3">
    <name type="scientific">Phytophthora lilii</name>
    <dbReference type="NCBI Taxonomy" id="2077276"/>
    <lineage>
        <taxon>Eukaryota</taxon>
        <taxon>Sar</taxon>
        <taxon>Stramenopiles</taxon>
        <taxon>Oomycota</taxon>
        <taxon>Peronosporomycetes</taxon>
        <taxon>Peronosporales</taxon>
        <taxon>Peronosporaceae</taxon>
        <taxon>Phytophthora</taxon>
    </lineage>
</organism>
<proteinExistence type="predicted"/>
<comment type="caution">
    <text evidence="2">The sequence shown here is derived from an EMBL/GenBank/DDBJ whole genome shotgun (WGS) entry which is preliminary data.</text>
</comment>
<dbReference type="EMBL" id="BSXW01000104">
    <property type="protein sequence ID" value="GMF12107.1"/>
    <property type="molecule type" value="Genomic_DNA"/>
</dbReference>
<gene>
    <name evidence="2" type="ORF">Plil01_000276100</name>
</gene>
<name>A0A9W6WPY3_9STRA</name>
<evidence type="ECO:0000313" key="2">
    <source>
        <dbReference type="EMBL" id="GMF12107.1"/>
    </source>
</evidence>
<evidence type="ECO:0000256" key="1">
    <source>
        <dbReference type="SAM" id="MobiDB-lite"/>
    </source>
</evidence>
<protein>
    <submittedName>
        <fullName evidence="2">Unnamed protein product</fullName>
    </submittedName>
</protein>
<reference evidence="2" key="1">
    <citation type="submission" date="2023-04" db="EMBL/GenBank/DDBJ databases">
        <title>Phytophthora lilii NBRC 32176.</title>
        <authorList>
            <person name="Ichikawa N."/>
            <person name="Sato H."/>
            <person name="Tonouchi N."/>
        </authorList>
    </citation>
    <scope>NUCLEOTIDE SEQUENCE</scope>
    <source>
        <strain evidence="2">NBRC 32176</strain>
    </source>
</reference>
<sequence>MSAEQEHADERPKRSWNSSTKLAQPRRAKPVVTRTRERQAKDGPGQGGAGRARPEGRTQLPRTTRNNGHRGEELVDGNDNEQQTLTRELLERAVSTAFGGLLQDSTLDATAFPDVNDSHSSEVSSVHGKENVRRRRVCRCSQQMLTLFMPHYRHLQ</sequence>
<evidence type="ECO:0000313" key="3">
    <source>
        <dbReference type="Proteomes" id="UP001165083"/>
    </source>
</evidence>
<feature type="compositionally biased region" description="Basic and acidic residues" evidence="1">
    <location>
        <begin position="1"/>
        <end position="13"/>
    </location>
</feature>
<dbReference type="Proteomes" id="UP001165083">
    <property type="component" value="Unassembled WGS sequence"/>
</dbReference>
<dbReference type="OrthoDB" id="125728at2759"/>
<feature type="region of interest" description="Disordered" evidence="1">
    <location>
        <begin position="1"/>
        <end position="84"/>
    </location>
</feature>
<dbReference type="AlphaFoldDB" id="A0A9W6WPY3"/>
<accession>A0A9W6WPY3</accession>
<keyword evidence="3" id="KW-1185">Reference proteome</keyword>